<dbReference type="RefSeq" id="WP_188427423.1">
    <property type="nucleotide sequence ID" value="NZ_BMCH01000009.1"/>
</dbReference>
<reference evidence="3" key="1">
    <citation type="journal article" date="2019" name="Int. J. Syst. Evol. Microbiol.">
        <title>The Global Catalogue of Microorganisms (GCM) 10K type strain sequencing project: providing services to taxonomists for standard genome sequencing and annotation.</title>
        <authorList>
            <consortium name="The Broad Institute Genomics Platform"/>
            <consortium name="The Broad Institute Genome Sequencing Center for Infectious Disease"/>
            <person name="Wu L."/>
            <person name="Ma J."/>
        </authorList>
    </citation>
    <scope>NUCLEOTIDE SEQUENCE [LARGE SCALE GENOMIC DNA]</scope>
    <source>
        <strain evidence="3">CCM 7132</strain>
    </source>
</reference>
<organism evidence="2 3">
    <name type="scientific">Asaia siamensis</name>
    <dbReference type="NCBI Taxonomy" id="110479"/>
    <lineage>
        <taxon>Bacteria</taxon>
        <taxon>Pseudomonadati</taxon>
        <taxon>Pseudomonadota</taxon>
        <taxon>Alphaproteobacteria</taxon>
        <taxon>Acetobacterales</taxon>
        <taxon>Acetobacteraceae</taxon>
        <taxon>Asaia</taxon>
    </lineage>
</organism>
<comment type="caution">
    <text evidence="2">The sequence shown here is derived from an EMBL/GenBank/DDBJ whole genome shotgun (WGS) entry which is preliminary data.</text>
</comment>
<dbReference type="EMBL" id="BMCH01000009">
    <property type="protein sequence ID" value="GGC40739.1"/>
    <property type="molecule type" value="Genomic_DNA"/>
</dbReference>
<evidence type="ECO:0000313" key="2">
    <source>
        <dbReference type="EMBL" id="GGC40739.1"/>
    </source>
</evidence>
<evidence type="ECO:0000313" key="3">
    <source>
        <dbReference type="Proteomes" id="UP000637769"/>
    </source>
</evidence>
<dbReference type="PANTHER" id="PTHR34980">
    <property type="entry name" value="INNER MEMBRANE PROTEIN-RELATED-RELATED"/>
    <property type="match status" value="1"/>
</dbReference>
<feature type="transmembrane region" description="Helical" evidence="1">
    <location>
        <begin position="21"/>
        <end position="41"/>
    </location>
</feature>
<keyword evidence="1" id="KW-1133">Transmembrane helix</keyword>
<dbReference type="Proteomes" id="UP000637769">
    <property type="component" value="Unassembled WGS sequence"/>
</dbReference>
<feature type="transmembrane region" description="Helical" evidence="1">
    <location>
        <begin position="90"/>
        <end position="111"/>
    </location>
</feature>
<dbReference type="Pfam" id="PF05656">
    <property type="entry name" value="DUF805"/>
    <property type="match status" value="1"/>
</dbReference>
<proteinExistence type="predicted"/>
<protein>
    <submittedName>
        <fullName evidence="2">DUF805 domain-containing protein</fullName>
    </submittedName>
</protein>
<dbReference type="PANTHER" id="PTHR34980:SF2">
    <property type="entry name" value="INNER MEMBRANE PROTEIN YHAH-RELATED"/>
    <property type="match status" value="1"/>
</dbReference>
<name>A0ABQ1MHP6_9PROT</name>
<feature type="transmembrane region" description="Helical" evidence="1">
    <location>
        <begin position="53"/>
        <end position="78"/>
    </location>
</feature>
<keyword evidence="1" id="KW-0812">Transmembrane</keyword>
<keyword evidence="1" id="KW-0472">Membrane</keyword>
<sequence length="130" mass="14464">MDAVLMGLKQAFQFQGRTSRADYAIFIIACWLFMPACTRVSDYATHLLDDQDAHAQIIQLGLTAAYLLISLFVLIATISASVRRCHDCGWSGWAALLSLIPFIGIAVLFFMKGDPDENRFGKIGFMPWAN</sequence>
<evidence type="ECO:0000256" key="1">
    <source>
        <dbReference type="SAM" id="Phobius"/>
    </source>
</evidence>
<accession>A0ABQ1MHP6</accession>
<gene>
    <name evidence="2" type="primary">yhaH</name>
    <name evidence="2" type="ORF">GCM10007207_27650</name>
</gene>
<keyword evidence="3" id="KW-1185">Reference proteome</keyword>
<dbReference type="InterPro" id="IPR008523">
    <property type="entry name" value="DUF805"/>
</dbReference>